<organism evidence="1 2">
    <name type="scientific">Segatella copri</name>
    <dbReference type="NCBI Taxonomy" id="165179"/>
    <lineage>
        <taxon>Bacteria</taxon>
        <taxon>Pseudomonadati</taxon>
        <taxon>Bacteroidota</taxon>
        <taxon>Bacteroidia</taxon>
        <taxon>Bacteroidales</taxon>
        <taxon>Prevotellaceae</taxon>
        <taxon>Segatella</taxon>
    </lineage>
</organism>
<reference evidence="1 2" key="1">
    <citation type="submission" date="2019-09" db="EMBL/GenBank/DDBJ databases">
        <title>Distinct polysaccharide growth profiles of human intestinal Prevotella copri isolates.</title>
        <authorList>
            <person name="Fehlner-Peach H."/>
            <person name="Magnabosco C."/>
            <person name="Raghavan V."/>
            <person name="Scher J.U."/>
            <person name="Tett A."/>
            <person name="Cox L.M."/>
            <person name="Gottsegen C."/>
            <person name="Watters A."/>
            <person name="Wiltshire- Gordon J.D."/>
            <person name="Segata N."/>
            <person name="Bonneau R."/>
            <person name="Littman D.R."/>
        </authorList>
    </citation>
    <scope>NUCLEOTIDE SEQUENCE [LARGE SCALE GENOMIC DNA]</scope>
    <source>
        <strain evidence="2">iA622</strain>
    </source>
</reference>
<comment type="caution">
    <text evidence="1">The sequence shown here is derived from an EMBL/GenBank/DDBJ whole genome shotgun (WGS) entry which is preliminary data.</text>
</comment>
<dbReference type="Proteomes" id="UP000480425">
    <property type="component" value="Unassembled WGS sequence"/>
</dbReference>
<evidence type="ECO:0000313" key="1">
    <source>
        <dbReference type="EMBL" id="MQN79414.1"/>
    </source>
</evidence>
<dbReference type="EMBL" id="VZCB01000003">
    <property type="protein sequence ID" value="MQN79414.1"/>
    <property type="molecule type" value="Genomic_DNA"/>
</dbReference>
<dbReference type="RefSeq" id="WP_153121743.1">
    <property type="nucleotide sequence ID" value="NZ_VZCB01000003.1"/>
</dbReference>
<sequence>MEILDLKQVVLTRKSTSPDPQYFLEITATDQVHGFPEVYRYTDLYHPDLSFMSLWLENQVQTLEQENAKRVILTFGDEITLKVEK</sequence>
<name>A0A6G1TVQ1_9BACT</name>
<evidence type="ECO:0000313" key="2">
    <source>
        <dbReference type="Proteomes" id="UP000480425"/>
    </source>
</evidence>
<proteinExistence type="predicted"/>
<gene>
    <name evidence="1" type="ORF">F7D73_00220</name>
</gene>
<accession>A0A6G1TVQ1</accession>
<protein>
    <submittedName>
        <fullName evidence="1">Uncharacterized protein</fullName>
    </submittedName>
</protein>
<dbReference type="AlphaFoldDB" id="A0A6G1TVQ1"/>